<protein>
    <submittedName>
        <fullName evidence="1">Uncharacterized protein</fullName>
    </submittedName>
</protein>
<reference evidence="1 2" key="1">
    <citation type="journal article" date="2019" name="Sci. Rep.">
        <title>A high-quality genome of Eragrostis curvula grass provides insights into Poaceae evolution and supports new strategies to enhance forage quality.</title>
        <authorList>
            <person name="Carballo J."/>
            <person name="Santos B.A.C.M."/>
            <person name="Zappacosta D."/>
            <person name="Garbus I."/>
            <person name="Selva J.P."/>
            <person name="Gallo C.A."/>
            <person name="Diaz A."/>
            <person name="Albertini E."/>
            <person name="Caccamo M."/>
            <person name="Echenique V."/>
        </authorList>
    </citation>
    <scope>NUCLEOTIDE SEQUENCE [LARGE SCALE GENOMIC DNA]</scope>
    <source>
        <strain evidence="2">cv. Victoria</strain>
        <tissue evidence="1">Leaf</tissue>
    </source>
</reference>
<evidence type="ECO:0000313" key="2">
    <source>
        <dbReference type="Proteomes" id="UP000324897"/>
    </source>
</evidence>
<dbReference type="EMBL" id="RWGY01000004">
    <property type="protein sequence ID" value="TVU46612.1"/>
    <property type="molecule type" value="Genomic_DNA"/>
</dbReference>
<dbReference type="Gramene" id="TVU46612">
    <property type="protein sequence ID" value="TVU46612"/>
    <property type="gene ID" value="EJB05_06157"/>
</dbReference>
<gene>
    <name evidence="1" type="ORF">EJB05_06157</name>
</gene>
<dbReference type="Proteomes" id="UP000324897">
    <property type="component" value="Chromosome 5"/>
</dbReference>
<keyword evidence="2" id="KW-1185">Reference proteome</keyword>
<organism evidence="1 2">
    <name type="scientific">Eragrostis curvula</name>
    <name type="common">weeping love grass</name>
    <dbReference type="NCBI Taxonomy" id="38414"/>
    <lineage>
        <taxon>Eukaryota</taxon>
        <taxon>Viridiplantae</taxon>
        <taxon>Streptophyta</taxon>
        <taxon>Embryophyta</taxon>
        <taxon>Tracheophyta</taxon>
        <taxon>Spermatophyta</taxon>
        <taxon>Magnoliopsida</taxon>
        <taxon>Liliopsida</taxon>
        <taxon>Poales</taxon>
        <taxon>Poaceae</taxon>
        <taxon>PACMAD clade</taxon>
        <taxon>Chloridoideae</taxon>
        <taxon>Eragrostideae</taxon>
        <taxon>Eragrostidinae</taxon>
        <taxon>Eragrostis</taxon>
    </lineage>
</organism>
<accession>A0A5J9WD40</accession>
<comment type="caution">
    <text evidence="1">The sequence shown here is derived from an EMBL/GenBank/DDBJ whole genome shotgun (WGS) entry which is preliminary data.</text>
</comment>
<sequence length="88" mass="9774">MTSFLSTVSLRTISLLNQPISTPRAVMLWPSTKYLSSPSSSSQPRRRLPCLFTLGPASKYFLDASVPLPGLVLILLPITLRKNCQRQN</sequence>
<evidence type="ECO:0000313" key="1">
    <source>
        <dbReference type="EMBL" id="TVU46612.1"/>
    </source>
</evidence>
<proteinExistence type="predicted"/>
<name>A0A5J9WD40_9POAL</name>
<dbReference type="AlphaFoldDB" id="A0A5J9WD40"/>